<evidence type="ECO:0000256" key="2">
    <source>
        <dbReference type="ARBA" id="ARBA00022603"/>
    </source>
</evidence>
<evidence type="ECO:0000256" key="3">
    <source>
        <dbReference type="ARBA" id="ARBA00022679"/>
    </source>
</evidence>
<comment type="caution">
    <text evidence="8">The sequence shown here is derived from an EMBL/GenBank/DDBJ whole genome shotgun (WGS) entry which is preliminary data.</text>
</comment>
<evidence type="ECO:0000256" key="4">
    <source>
        <dbReference type="ARBA" id="ARBA00023015"/>
    </source>
</evidence>
<dbReference type="GO" id="GO:0008168">
    <property type="term" value="F:methyltransferase activity"/>
    <property type="evidence" value="ECO:0007669"/>
    <property type="project" value="UniProtKB-KW"/>
</dbReference>
<feature type="domain" description="HTH araC/xylS-type" evidence="7">
    <location>
        <begin position="107"/>
        <end position="152"/>
    </location>
</feature>
<protein>
    <submittedName>
        <fullName evidence="8">Trimethylamine methyltransferase family protein</fullName>
    </submittedName>
</protein>
<dbReference type="Pfam" id="PF06253">
    <property type="entry name" value="MTTB"/>
    <property type="match status" value="1"/>
</dbReference>
<comment type="similarity">
    <text evidence="1">Belongs to the trimethylamine methyltransferase family.</text>
</comment>
<dbReference type="Pfam" id="PF00165">
    <property type="entry name" value="HTH_AraC"/>
    <property type="match status" value="1"/>
</dbReference>
<keyword evidence="9" id="KW-1185">Reference proteome</keyword>
<evidence type="ECO:0000313" key="9">
    <source>
        <dbReference type="Proteomes" id="UP001652542"/>
    </source>
</evidence>
<keyword evidence="3" id="KW-0808">Transferase</keyword>
<dbReference type="Gene3D" id="3.20.20.480">
    <property type="entry name" value="Trimethylamine methyltransferase-like"/>
    <property type="match status" value="1"/>
</dbReference>
<dbReference type="Proteomes" id="UP001652542">
    <property type="component" value="Unassembled WGS sequence"/>
</dbReference>
<dbReference type="SUPFAM" id="SSF46689">
    <property type="entry name" value="Homeodomain-like"/>
    <property type="match status" value="1"/>
</dbReference>
<name>A0ABT2ZHQ6_9RHOB</name>
<organism evidence="8 9">
    <name type="scientific">Albidovulum marisflavi</name>
    <dbReference type="NCBI Taxonomy" id="2984159"/>
    <lineage>
        <taxon>Bacteria</taxon>
        <taxon>Pseudomonadati</taxon>
        <taxon>Pseudomonadota</taxon>
        <taxon>Alphaproteobacteria</taxon>
        <taxon>Rhodobacterales</taxon>
        <taxon>Paracoccaceae</taxon>
        <taxon>Albidovulum</taxon>
    </lineage>
</organism>
<dbReference type="InterPro" id="IPR009057">
    <property type="entry name" value="Homeodomain-like_sf"/>
</dbReference>
<dbReference type="SMART" id="SM00342">
    <property type="entry name" value="HTH_ARAC"/>
    <property type="match status" value="1"/>
</dbReference>
<evidence type="ECO:0000256" key="1">
    <source>
        <dbReference type="ARBA" id="ARBA00007137"/>
    </source>
</evidence>
<feature type="region of interest" description="Disordered" evidence="6">
    <location>
        <begin position="1"/>
        <end position="20"/>
    </location>
</feature>
<evidence type="ECO:0000313" key="8">
    <source>
        <dbReference type="EMBL" id="MCV2870271.1"/>
    </source>
</evidence>
<keyword evidence="5" id="KW-0804">Transcription</keyword>
<sequence length="154" mass="17296">MTENPTRQARSGGRGARRAMRAAPDFEMLPALKRALPECEPMTPEQIARIDDASMLILDEVGVVFRDDIALEDWRKAGADVRGERVHLDRGLVRELISSIPSSWTYRARNMLLQTEQSITEIAMACGCRSTSHFSKVFRSFFGKSTVTHRNTLG</sequence>
<dbReference type="GO" id="GO:0032259">
    <property type="term" value="P:methylation"/>
    <property type="evidence" value="ECO:0007669"/>
    <property type="project" value="UniProtKB-KW"/>
</dbReference>
<gene>
    <name evidence="8" type="ORF">OEW28_16730</name>
</gene>
<keyword evidence="2 8" id="KW-0489">Methyltransferase</keyword>
<dbReference type="RefSeq" id="WP_263735944.1">
    <property type="nucleotide sequence ID" value="NZ_JAOWKY010000005.1"/>
</dbReference>
<reference evidence="8 9" key="1">
    <citation type="submission" date="2022-10" db="EMBL/GenBank/DDBJ databases">
        <title>Defluviimonas sp. nov., isolated from ocean surface water.</title>
        <authorList>
            <person name="He W."/>
            <person name="Wang L."/>
            <person name="Zhang D.-F."/>
        </authorList>
    </citation>
    <scope>NUCLEOTIDE SEQUENCE [LARGE SCALE GENOMIC DNA]</scope>
    <source>
        <strain evidence="8 9">WL0002</strain>
    </source>
</reference>
<dbReference type="EMBL" id="JAOWKY010000005">
    <property type="protein sequence ID" value="MCV2870271.1"/>
    <property type="molecule type" value="Genomic_DNA"/>
</dbReference>
<accession>A0ABT2ZHQ6</accession>
<dbReference type="InterPro" id="IPR018060">
    <property type="entry name" value="HTH_AraC"/>
</dbReference>
<dbReference type="InterPro" id="IPR038601">
    <property type="entry name" value="MttB-like_sf"/>
</dbReference>
<evidence type="ECO:0000256" key="5">
    <source>
        <dbReference type="ARBA" id="ARBA00023163"/>
    </source>
</evidence>
<dbReference type="PROSITE" id="PS01124">
    <property type="entry name" value="HTH_ARAC_FAMILY_2"/>
    <property type="match status" value="1"/>
</dbReference>
<keyword evidence="4" id="KW-0805">Transcription regulation</keyword>
<dbReference type="InterPro" id="IPR010426">
    <property type="entry name" value="MTTB_MeTrfase"/>
</dbReference>
<evidence type="ECO:0000259" key="7">
    <source>
        <dbReference type="PROSITE" id="PS01124"/>
    </source>
</evidence>
<evidence type="ECO:0000256" key="6">
    <source>
        <dbReference type="SAM" id="MobiDB-lite"/>
    </source>
</evidence>
<proteinExistence type="inferred from homology"/>